<organism evidence="3">
    <name type="scientific">Aureococcus anophagefferens</name>
    <name type="common">Harmful bloom alga</name>
    <dbReference type="NCBI Taxonomy" id="44056"/>
    <lineage>
        <taxon>Eukaryota</taxon>
        <taxon>Sar</taxon>
        <taxon>Stramenopiles</taxon>
        <taxon>Ochrophyta</taxon>
        <taxon>Pelagophyceae</taxon>
        <taxon>Pelagomonadales</taxon>
        <taxon>Pelagomonadaceae</taxon>
        <taxon>Aureococcus</taxon>
    </lineage>
</organism>
<feature type="compositionally biased region" description="Basic and acidic residues" evidence="1">
    <location>
        <begin position="81"/>
        <end position="90"/>
    </location>
</feature>
<evidence type="ECO:0000313" key="3">
    <source>
        <dbReference type="Proteomes" id="UP000002729"/>
    </source>
</evidence>
<dbReference type="GeneID" id="20228227"/>
<accession>F0Y779</accession>
<sequence length="284" mass="33292">MRRRKSTANFMDQRQTQKSIQHAVKRVMELSSLKRTTRNLAEVIEQAMAECNSRASRDSNFAHLTSEQLQRAHEMHLKLCEKAGLKETPRSRRRSHAHRRRRMTRKNSRPPSVRDRENKREAEERYAAEEMLGMHAGACHLRDSPPEDREWAETVRELKKDRVRNERAIEKSWLMMEEEKRLDALSPRLRICSLSVMAWAQYVRLNKLARRKAVVQANARALNAVRKLRARNTKMCALQNLVASAVAKKDKKRQVARHLKKAAAAHFVEINRWFGTCRPNFEIL</sequence>
<name>F0Y779_AURAN</name>
<feature type="region of interest" description="Disordered" evidence="1">
    <location>
        <begin position="81"/>
        <end position="122"/>
    </location>
</feature>
<dbReference type="EMBL" id="GL833126">
    <property type="protein sequence ID" value="EGB08945.1"/>
    <property type="molecule type" value="Genomic_DNA"/>
</dbReference>
<proteinExistence type="predicted"/>
<evidence type="ECO:0000256" key="1">
    <source>
        <dbReference type="SAM" id="MobiDB-lite"/>
    </source>
</evidence>
<evidence type="ECO:0000313" key="2">
    <source>
        <dbReference type="EMBL" id="EGB08945.1"/>
    </source>
</evidence>
<dbReference type="KEGG" id="aaf:AURANDRAFT_71452"/>
<dbReference type="Proteomes" id="UP000002729">
    <property type="component" value="Unassembled WGS sequence"/>
</dbReference>
<dbReference type="InParanoid" id="F0Y779"/>
<feature type="compositionally biased region" description="Basic residues" evidence="1">
    <location>
        <begin position="91"/>
        <end position="108"/>
    </location>
</feature>
<gene>
    <name evidence="2" type="ORF">AURANDRAFT_71452</name>
</gene>
<dbReference type="RefSeq" id="XP_009036078.1">
    <property type="nucleotide sequence ID" value="XM_009037830.1"/>
</dbReference>
<protein>
    <submittedName>
        <fullName evidence="2">Uncharacterized protein</fullName>
    </submittedName>
</protein>
<keyword evidence="3" id="KW-1185">Reference proteome</keyword>
<feature type="compositionally biased region" description="Basic and acidic residues" evidence="1">
    <location>
        <begin position="112"/>
        <end position="122"/>
    </location>
</feature>
<dbReference type="AlphaFoldDB" id="F0Y779"/>
<reference evidence="2 3" key="1">
    <citation type="journal article" date="2011" name="Proc. Natl. Acad. Sci. U.S.A.">
        <title>Niche of harmful alga Aureococcus anophagefferens revealed through ecogenomics.</title>
        <authorList>
            <person name="Gobler C.J."/>
            <person name="Berry D.L."/>
            <person name="Dyhrman S.T."/>
            <person name="Wilhelm S.W."/>
            <person name="Salamov A."/>
            <person name="Lobanov A.V."/>
            <person name="Zhang Y."/>
            <person name="Collier J.L."/>
            <person name="Wurch L.L."/>
            <person name="Kustka A.B."/>
            <person name="Dill B.D."/>
            <person name="Shah M."/>
            <person name="VerBerkmoes N.C."/>
            <person name="Kuo A."/>
            <person name="Terry A."/>
            <person name="Pangilinan J."/>
            <person name="Lindquist E.A."/>
            <person name="Lucas S."/>
            <person name="Paulsen I.T."/>
            <person name="Hattenrath-Lehmann T.K."/>
            <person name="Talmage S.C."/>
            <person name="Walker E.A."/>
            <person name="Koch F."/>
            <person name="Burson A.M."/>
            <person name="Marcoval M.A."/>
            <person name="Tang Y.Z."/>
            <person name="Lecleir G.R."/>
            <person name="Coyne K.J."/>
            <person name="Berg G.M."/>
            <person name="Bertrand E.M."/>
            <person name="Saito M.A."/>
            <person name="Gladyshev V.N."/>
            <person name="Grigoriev I.V."/>
        </authorList>
    </citation>
    <scope>NUCLEOTIDE SEQUENCE [LARGE SCALE GENOMIC DNA]</scope>
    <source>
        <strain evidence="3">CCMP 1984</strain>
    </source>
</reference>